<reference evidence="1 2" key="1">
    <citation type="submission" date="2024-09" db="EMBL/GenBank/DDBJ databases">
        <title>Floridaenema gen nov. (Aerosakkonemataceae, Aerosakkonematales ord. nov., Cyanobacteria) from benthic tropical and subtropical fresh waters, with the description of four new species.</title>
        <authorList>
            <person name="Moretto J.A."/>
            <person name="Berthold D.E."/>
            <person name="Lefler F.W."/>
            <person name="Huang I.-S."/>
            <person name="Laughinghouse H. IV."/>
        </authorList>
    </citation>
    <scope>NUCLEOTIDE SEQUENCE [LARGE SCALE GENOMIC DNA]</scope>
    <source>
        <strain evidence="1 2">BLCC-F46</strain>
    </source>
</reference>
<evidence type="ECO:0000313" key="1">
    <source>
        <dbReference type="EMBL" id="MFB2877622.1"/>
    </source>
</evidence>
<protein>
    <submittedName>
        <fullName evidence="1">Uncharacterized protein</fullName>
    </submittedName>
</protein>
<dbReference type="EMBL" id="JBHFNQ010000094">
    <property type="protein sequence ID" value="MFB2877622.1"/>
    <property type="molecule type" value="Genomic_DNA"/>
</dbReference>
<keyword evidence="2" id="KW-1185">Reference proteome</keyword>
<comment type="caution">
    <text evidence="1">The sequence shown here is derived from an EMBL/GenBank/DDBJ whole genome shotgun (WGS) entry which is preliminary data.</text>
</comment>
<evidence type="ECO:0000313" key="2">
    <source>
        <dbReference type="Proteomes" id="UP001576774"/>
    </source>
</evidence>
<name>A0ABV4X4A9_9CYAN</name>
<sequence length="107" mass="12069">MTSKIYSVNANETASLRGIPVPDSFYKDHPQWDNASVKIEVLSDNTLLVRLVSEDEDNEEEEDPKMLRLFLDALMADVIKDPSILVPYTEEMKAEEDALLEGVTLDP</sequence>
<organism evidence="1 2">
    <name type="scientific">Floridaenema aerugineum BLCC-F46</name>
    <dbReference type="NCBI Taxonomy" id="3153654"/>
    <lineage>
        <taxon>Bacteria</taxon>
        <taxon>Bacillati</taxon>
        <taxon>Cyanobacteriota</taxon>
        <taxon>Cyanophyceae</taxon>
        <taxon>Oscillatoriophycideae</taxon>
        <taxon>Aerosakkonematales</taxon>
        <taxon>Aerosakkonemataceae</taxon>
        <taxon>Floridanema</taxon>
        <taxon>Floridanema aerugineum</taxon>
    </lineage>
</organism>
<dbReference type="Proteomes" id="UP001576774">
    <property type="component" value="Unassembled WGS sequence"/>
</dbReference>
<gene>
    <name evidence="1" type="ORF">ACE1CC_12280</name>
</gene>
<dbReference type="RefSeq" id="WP_413270720.1">
    <property type="nucleotide sequence ID" value="NZ_JBHFNQ010000094.1"/>
</dbReference>
<accession>A0ABV4X4A9</accession>
<proteinExistence type="predicted"/>